<evidence type="ECO:0000313" key="1">
    <source>
        <dbReference type="EMBL" id="KAJ1942873.1"/>
    </source>
</evidence>
<sequence>MVGQRSYQVPNSSEPGYSAIVRHRDFPDGKLTDDFDGVTTLWEVLQRAIRRHPQRKFLGTRQFHAHTQTFGAYQWKTYAEAGQELETFGSGLEHVFRKYVSEESATTAHALGIYAINRLEWPLAEFGGFRSSKYSVALYDTLGAESVEYILNHAQVSVVVCSIDKIPRLLQLADKIPCLKAIISMDSFDAHGRNPAALPFTVNSVRVLQDWAASKGIALLDVAHVHALGRTTPTVPALPKPTDICTICYTSGTTGNPKGAISTHAGYVYSAKAGYHSTPIENCVYLSFLPLAHCYERNINYVGLLGGGAVGYYSGDVLRIAEDAQVLKPTIMIGVPRLFNRIYDRITAATIYAPGITGMIARTAISQKLKNLQQPGGKVTHAFWDRLVCNKIAQFFGGKLQFMISGSAPIDAKVLSFLRVAIACPILEGYGQTEGHAAATVCLMDENTAGHVGVPLPGVDIRLRDVPEMNYYVTDPSGPRGELLIR</sequence>
<name>A0ACC1J9H4_9FUNG</name>
<gene>
    <name evidence="1" type="primary">FAA2_7</name>
    <name evidence="1" type="ORF">FBU59_003070</name>
</gene>
<protein>
    <submittedName>
        <fullName evidence="1">Medium-chain fatty acid-CoA ligase faa2</fullName>
        <ecNumber evidence="1">6.2.1.3</ecNumber>
    </submittedName>
</protein>
<evidence type="ECO:0000313" key="2">
    <source>
        <dbReference type="Proteomes" id="UP001150603"/>
    </source>
</evidence>
<feature type="non-terminal residue" evidence="1">
    <location>
        <position position="486"/>
    </location>
</feature>
<dbReference type="EC" id="6.2.1.3" evidence="1"/>
<keyword evidence="2" id="KW-1185">Reference proteome</keyword>
<accession>A0ACC1J9H4</accession>
<reference evidence="1" key="1">
    <citation type="submission" date="2022-07" db="EMBL/GenBank/DDBJ databases">
        <title>Phylogenomic reconstructions and comparative analyses of Kickxellomycotina fungi.</title>
        <authorList>
            <person name="Reynolds N.K."/>
            <person name="Stajich J.E."/>
            <person name="Barry K."/>
            <person name="Grigoriev I.V."/>
            <person name="Crous P."/>
            <person name="Smith M.E."/>
        </authorList>
    </citation>
    <scope>NUCLEOTIDE SEQUENCE</scope>
    <source>
        <strain evidence="1">NRRL 5244</strain>
    </source>
</reference>
<dbReference type="EMBL" id="JANBPW010001854">
    <property type="protein sequence ID" value="KAJ1942873.1"/>
    <property type="molecule type" value="Genomic_DNA"/>
</dbReference>
<proteinExistence type="predicted"/>
<organism evidence="1 2">
    <name type="scientific">Linderina macrospora</name>
    <dbReference type="NCBI Taxonomy" id="4868"/>
    <lineage>
        <taxon>Eukaryota</taxon>
        <taxon>Fungi</taxon>
        <taxon>Fungi incertae sedis</taxon>
        <taxon>Zoopagomycota</taxon>
        <taxon>Kickxellomycotina</taxon>
        <taxon>Kickxellomycetes</taxon>
        <taxon>Kickxellales</taxon>
        <taxon>Kickxellaceae</taxon>
        <taxon>Linderina</taxon>
    </lineage>
</organism>
<comment type="caution">
    <text evidence="1">The sequence shown here is derived from an EMBL/GenBank/DDBJ whole genome shotgun (WGS) entry which is preliminary data.</text>
</comment>
<dbReference type="Proteomes" id="UP001150603">
    <property type="component" value="Unassembled WGS sequence"/>
</dbReference>
<keyword evidence="1" id="KW-0436">Ligase</keyword>